<dbReference type="CDD" id="cd04301">
    <property type="entry name" value="NAT_SF"/>
    <property type="match status" value="1"/>
</dbReference>
<dbReference type="Pfam" id="PF00583">
    <property type="entry name" value="Acetyltransf_1"/>
    <property type="match status" value="1"/>
</dbReference>
<sequence length="174" mass="20170">MLDADRLAKEFNMQQFHIRRLREEDVPLLKTLLVELDTSHYEAEPDFYRSPEEMAKLREERNTFDKYFDGSITAFIACSHREVVGFISGAVREVNSMLSPEKRVGYINELVVSESHRNLGIGLSLMDKIESALCNQDIEEIGLTVASFNHEGEDFYHKMGYRVITKMMTKRVKD</sequence>
<dbReference type="PROSITE" id="PS51186">
    <property type="entry name" value="GNAT"/>
    <property type="match status" value="1"/>
</dbReference>
<accession>A7N719</accession>
<organism evidence="4 5">
    <name type="scientific">Vibrio campbellii (strain ATCC BAA-1116)</name>
    <dbReference type="NCBI Taxonomy" id="2902295"/>
    <lineage>
        <taxon>Bacteria</taxon>
        <taxon>Pseudomonadati</taxon>
        <taxon>Pseudomonadota</taxon>
        <taxon>Gammaproteobacteria</taxon>
        <taxon>Vibrionales</taxon>
        <taxon>Vibrionaceae</taxon>
        <taxon>Vibrio</taxon>
    </lineage>
</organism>
<dbReference type="Gene3D" id="3.40.630.30">
    <property type="match status" value="1"/>
</dbReference>
<dbReference type="KEGG" id="vha:VIBHAR_06656"/>
<evidence type="ECO:0000256" key="1">
    <source>
        <dbReference type="ARBA" id="ARBA00022679"/>
    </source>
</evidence>
<name>A7N719_VIBC1</name>
<dbReference type="PANTHER" id="PTHR43877:SF1">
    <property type="entry name" value="ACETYLTRANSFERASE"/>
    <property type="match status" value="1"/>
</dbReference>
<evidence type="ECO:0000313" key="5">
    <source>
        <dbReference type="Proteomes" id="UP000008152"/>
    </source>
</evidence>
<feature type="domain" description="N-acetyltransferase" evidence="3">
    <location>
        <begin position="16"/>
        <end position="174"/>
    </location>
</feature>
<evidence type="ECO:0000313" key="4">
    <source>
        <dbReference type="EMBL" id="ABU74543.1"/>
    </source>
</evidence>
<dbReference type="InterPro" id="IPR016181">
    <property type="entry name" value="Acyl_CoA_acyltransferase"/>
</dbReference>
<evidence type="ECO:0000259" key="3">
    <source>
        <dbReference type="PROSITE" id="PS51186"/>
    </source>
</evidence>
<dbReference type="PANTHER" id="PTHR43877">
    <property type="entry name" value="AMINOALKYLPHOSPHONATE N-ACETYLTRANSFERASE-RELATED-RELATED"/>
    <property type="match status" value="1"/>
</dbReference>
<keyword evidence="2" id="KW-0012">Acyltransferase</keyword>
<proteinExistence type="predicted"/>
<dbReference type="Proteomes" id="UP000008152">
    <property type="component" value="Chromosome II"/>
</dbReference>
<dbReference type="InterPro" id="IPR050832">
    <property type="entry name" value="Bact_Acetyltransf"/>
</dbReference>
<dbReference type="SUPFAM" id="SSF55729">
    <property type="entry name" value="Acyl-CoA N-acyltransferases (Nat)"/>
    <property type="match status" value="1"/>
</dbReference>
<dbReference type="InterPro" id="IPR000182">
    <property type="entry name" value="GNAT_dom"/>
</dbReference>
<dbReference type="EMBL" id="CP000790">
    <property type="protein sequence ID" value="ABU74543.1"/>
    <property type="molecule type" value="Genomic_DNA"/>
</dbReference>
<dbReference type="PATRIC" id="fig|338187.36.peg.5502"/>
<evidence type="ECO:0000256" key="2">
    <source>
        <dbReference type="ARBA" id="ARBA00023315"/>
    </source>
</evidence>
<gene>
    <name evidence="4" type="ordered locus">VIBHAR_06656</name>
</gene>
<dbReference type="AlphaFoldDB" id="A7N719"/>
<dbReference type="GO" id="GO:0016747">
    <property type="term" value="F:acyltransferase activity, transferring groups other than amino-acyl groups"/>
    <property type="evidence" value="ECO:0007669"/>
    <property type="project" value="InterPro"/>
</dbReference>
<keyword evidence="1" id="KW-0808">Transferase</keyword>
<reference evidence="4 5" key="1">
    <citation type="submission" date="2007-08" db="EMBL/GenBank/DDBJ databases">
        <authorList>
            <consortium name="The Vibrio harveyi Genome Sequencing Project"/>
            <person name="Bassler B."/>
            <person name="Clifton S.W."/>
            <person name="Fulton L."/>
            <person name="Delehaunty K."/>
            <person name="Fronick C."/>
            <person name="Harrison M."/>
            <person name="Markivic C."/>
            <person name="Fulton R."/>
            <person name="Tin-Wollam A.-M."/>
            <person name="Shah N."/>
            <person name="Pepin K."/>
            <person name="Nash W."/>
            <person name="Thiruvilangam P."/>
            <person name="Bhonagiri V."/>
            <person name="Waters C."/>
            <person name="Tu K.C."/>
            <person name="Irgon J."/>
            <person name="Wilson R.K."/>
        </authorList>
    </citation>
    <scope>NUCLEOTIDE SEQUENCE [LARGE SCALE GENOMIC DNA]</scope>
    <source>
        <strain evidence="5">ATCC BAA-1116 / BB120</strain>
    </source>
</reference>
<protein>
    <recommendedName>
        <fullName evidence="3">N-acetyltransferase domain-containing protein</fullName>
    </recommendedName>
</protein>